<proteinExistence type="predicted"/>
<organism evidence="1">
    <name type="scientific">Podoviridae sp. ctQyH19</name>
    <dbReference type="NCBI Taxonomy" id="2825249"/>
    <lineage>
        <taxon>Viruses</taxon>
        <taxon>Duplodnaviria</taxon>
        <taxon>Heunggongvirae</taxon>
        <taxon>Uroviricota</taxon>
        <taxon>Caudoviricetes</taxon>
    </lineage>
</organism>
<dbReference type="EMBL" id="BK016121">
    <property type="protein sequence ID" value="DAF96863.1"/>
    <property type="molecule type" value="Genomic_DNA"/>
</dbReference>
<reference evidence="1" key="1">
    <citation type="journal article" date="2021" name="Proc. Natl. Acad. Sci. U.S.A.">
        <title>A Catalog of Tens of Thousands of Viruses from Human Metagenomes Reveals Hidden Associations with Chronic Diseases.</title>
        <authorList>
            <person name="Tisza M.J."/>
            <person name="Buck C.B."/>
        </authorList>
    </citation>
    <scope>NUCLEOTIDE SEQUENCE</scope>
    <source>
        <strain evidence="1">CtQyH19</strain>
    </source>
</reference>
<evidence type="ECO:0000313" key="1">
    <source>
        <dbReference type="EMBL" id="DAF96863.1"/>
    </source>
</evidence>
<sequence>MCDNCNKRKKNSCNTPVTLICKDKNPCEKKGKLLVSNKDGEKVTDINQETSHVLANHEELQFENAPEISQGAVTLGLSKSFKDKLDEAIKNKKVEVINKNVGSGVGVFKDFIENSEKNKEYNFKTLKAGVGVTIQEQEENTEILLKTDEDYLKKKILEVSPPVVFDPPVEDGGSVGRGIPIYQKLEDKRIKLSTLKSKSLDINKDEDGTINIEVIDKNFSYLKAFYVNNTYEPTKDSPSDGSVIRPFKTWEEAKKAVVGNGNILRPQNLNARIILQTDARTDINPTINTVTVEIQNNNTFFYDGADDYMFDSEVLVNMAKVDKGGGNYELSSDIYFGIVGNGILSRSKGTGHIRAIGSNRPTEGIPASSRYVKVTIGENSTDSISITERTNYPEYTWFDQLISNGGATQQSIRGTEMKYTTSAMITNPLIKIIGDNGNIVNSPVSSKGDIKLDCFANTGVYIRDCIFTTDRIYINPIVNRIFVKSGTMTNNAHPSYYEYESAAAPAFYCQNSLFYVNSIYHNSGGTMNHMGWNTFFEIVGWFKLNGTINYDTSYYVETFFNLRDYTAPGNYVSNKRDFYVNGRSNPSNINCRIKNLFVFPIGVGDKELNAIMPSTVLNTNNYKSARFTESGLKFNIDTLGTLSSINSVPFITVPHMNSANIIVPENRLDTEGGNSRVAAYGLGGALYTVNAGYTNSLSRNKIIKST</sequence>
<accession>A0A8S5UQW1</accession>
<protein>
    <submittedName>
        <fullName evidence="1">Uncharacterized protein</fullName>
    </submittedName>
</protein>
<name>A0A8S5UQW1_9CAUD</name>